<dbReference type="EMBL" id="CAJOBF010000047">
    <property type="protein sequence ID" value="CAF3733127.1"/>
    <property type="molecule type" value="Genomic_DNA"/>
</dbReference>
<protein>
    <recommendedName>
        <fullName evidence="7">GNAT family N-acetyltransferase</fullName>
    </recommendedName>
</protein>
<dbReference type="SUPFAM" id="SSF55729">
    <property type="entry name" value="Acyl-CoA N-acyltransferases (Nat)"/>
    <property type="match status" value="1"/>
</dbReference>
<dbReference type="InterPro" id="IPR016181">
    <property type="entry name" value="Acyl_CoA_acyltransferase"/>
</dbReference>
<evidence type="ECO:0000313" key="1">
    <source>
        <dbReference type="EMBL" id="CAF2052223.1"/>
    </source>
</evidence>
<dbReference type="EMBL" id="CAJOBG010001867">
    <property type="protein sequence ID" value="CAF3964578.1"/>
    <property type="molecule type" value="Genomic_DNA"/>
</dbReference>
<evidence type="ECO:0000313" key="6">
    <source>
        <dbReference type="Proteomes" id="UP000663887"/>
    </source>
</evidence>
<evidence type="ECO:0000313" key="2">
    <source>
        <dbReference type="EMBL" id="CAF2066110.1"/>
    </source>
</evidence>
<dbReference type="Proteomes" id="UP000663866">
    <property type="component" value="Unassembled WGS sequence"/>
</dbReference>
<dbReference type="EMBL" id="CAJNRG010004414">
    <property type="protein sequence ID" value="CAF2066110.1"/>
    <property type="molecule type" value="Genomic_DNA"/>
</dbReference>
<keyword evidence="5" id="KW-1185">Reference proteome</keyword>
<sequence>MISITTVQCETDILAIIALQQANLKQNVPIEVQASDGFVTVEHRHNVLQRMNQIMPSIIAKDATSKIIGYALSMPSEFGTAVPELHSLFSIINSLEYKEKPLKDYAYYVMGQSCVAIGFRGQKILTRMLNKHREIYSDRFRLIITSISDKNPRSLHAHISGGFASINSFHDEMTNEIWHILVWDWHKDISS</sequence>
<evidence type="ECO:0008006" key="7">
    <source>
        <dbReference type="Google" id="ProtNLM"/>
    </source>
</evidence>
<gene>
    <name evidence="4" type="ORF">OVN521_LOCUS13005</name>
    <name evidence="3" type="ORF">UXM345_LOCUS956</name>
    <name evidence="1" type="ORF">WKI299_LOCUS10372</name>
    <name evidence="2" type="ORF">XDN619_LOCUS11523</name>
</gene>
<dbReference type="Proteomes" id="UP000663887">
    <property type="component" value="Unassembled WGS sequence"/>
</dbReference>
<comment type="caution">
    <text evidence="2">The sequence shown here is derived from an EMBL/GenBank/DDBJ whole genome shotgun (WGS) entry which is preliminary data.</text>
</comment>
<evidence type="ECO:0000313" key="4">
    <source>
        <dbReference type="EMBL" id="CAF3964578.1"/>
    </source>
</evidence>
<name>A0A816QTH3_9BILA</name>
<dbReference type="Proteomes" id="UP000663842">
    <property type="component" value="Unassembled WGS sequence"/>
</dbReference>
<dbReference type="Gene3D" id="3.40.630.30">
    <property type="match status" value="1"/>
</dbReference>
<evidence type="ECO:0000313" key="3">
    <source>
        <dbReference type="EMBL" id="CAF3733127.1"/>
    </source>
</evidence>
<evidence type="ECO:0000313" key="5">
    <source>
        <dbReference type="Proteomes" id="UP000663866"/>
    </source>
</evidence>
<dbReference type="AlphaFoldDB" id="A0A816QTH3"/>
<proteinExistence type="predicted"/>
<dbReference type="EMBL" id="CAJNRF010003572">
    <property type="protein sequence ID" value="CAF2052223.1"/>
    <property type="molecule type" value="Genomic_DNA"/>
</dbReference>
<reference evidence="2" key="1">
    <citation type="submission" date="2021-02" db="EMBL/GenBank/DDBJ databases">
        <authorList>
            <person name="Nowell W R."/>
        </authorList>
    </citation>
    <scope>NUCLEOTIDE SEQUENCE</scope>
</reference>
<dbReference type="Proteomes" id="UP000663856">
    <property type="component" value="Unassembled WGS sequence"/>
</dbReference>
<accession>A0A816QTH3</accession>
<organism evidence="2 6">
    <name type="scientific">Rotaria magnacalcarata</name>
    <dbReference type="NCBI Taxonomy" id="392030"/>
    <lineage>
        <taxon>Eukaryota</taxon>
        <taxon>Metazoa</taxon>
        <taxon>Spiralia</taxon>
        <taxon>Gnathifera</taxon>
        <taxon>Rotifera</taxon>
        <taxon>Eurotatoria</taxon>
        <taxon>Bdelloidea</taxon>
        <taxon>Philodinida</taxon>
        <taxon>Philodinidae</taxon>
        <taxon>Rotaria</taxon>
    </lineage>
</organism>